<dbReference type="Gramene" id="rna-AYBTSS11_LOCUS20254">
    <property type="protein sequence ID" value="CAJ1964330.1"/>
    <property type="gene ID" value="gene-AYBTSS11_LOCUS20254"/>
</dbReference>
<gene>
    <name evidence="1" type="ORF">AYBTSS11_LOCUS20254</name>
</gene>
<feature type="non-terminal residue" evidence="1">
    <location>
        <position position="1"/>
    </location>
</feature>
<protein>
    <submittedName>
        <fullName evidence="1">Uncharacterized protein</fullName>
    </submittedName>
</protein>
<evidence type="ECO:0000313" key="1">
    <source>
        <dbReference type="EMBL" id="CAJ1964330.1"/>
    </source>
</evidence>
<proteinExistence type="predicted"/>
<keyword evidence="2" id="KW-1185">Reference proteome</keyword>
<dbReference type="AlphaFoldDB" id="A0AA86SPP6"/>
<sequence>NTSWKEQENAEKKRRNIVLKTIEESSDSEEDESENLNLLVKKFGKFLKKKNRTGQADIKATKIWEND</sequence>
<dbReference type="EMBL" id="OY731403">
    <property type="protein sequence ID" value="CAJ1964330.1"/>
    <property type="molecule type" value="Genomic_DNA"/>
</dbReference>
<organism evidence="1 2">
    <name type="scientific">Sphenostylis stenocarpa</name>
    <dbReference type="NCBI Taxonomy" id="92480"/>
    <lineage>
        <taxon>Eukaryota</taxon>
        <taxon>Viridiplantae</taxon>
        <taxon>Streptophyta</taxon>
        <taxon>Embryophyta</taxon>
        <taxon>Tracheophyta</taxon>
        <taxon>Spermatophyta</taxon>
        <taxon>Magnoliopsida</taxon>
        <taxon>eudicotyledons</taxon>
        <taxon>Gunneridae</taxon>
        <taxon>Pentapetalae</taxon>
        <taxon>rosids</taxon>
        <taxon>fabids</taxon>
        <taxon>Fabales</taxon>
        <taxon>Fabaceae</taxon>
        <taxon>Papilionoideae</taxon>
        <taxon>50 kb inversion clade</taxon>
        <taxon>NPAAA clade</taxon>
        <taxon>indigoferoid/millettioid clade</taxon>
        <taxon>Phaseoleae</taxon>
        <taxon>Sphenostylis</taxon>
    </lineage>
</organism>
<accession>A0AA86SPP6</accession>
<evidence type="ECO:0000313" key="2">
    <source>
        <dbReference type="Proteomes" id="UP001189624"/>
    </source>
</evidence>
<dbReference type="Proteomes" id="UP001189624">
    <property type="component" value="Chromosome 6"/>
</dbReference>
<reference evidence="1" key="1">
    <citation type="submission" date="2023-10" db="EMBL/GenBank/DDBJ databases">
        <authorList>
            <person name="Domelevo Entfellner J.-B."/>
        </authorList>
    </citation>
    <scope>NUCLEOTIDE SEQUENCE</scope>
</reference>
<name>A0AA86SPP6_9FABA</name>